<reference evidence="2 3" key="1">
    <citation type="journal article" date="2018" name="Genome Biol. Evol.">
        <title>Multiple Roots of Fruiting Body Formation in Amoebozoa.</title>
        <authorList>
            <person name="Hillmann F."/>
            <person name="Forbes G."/>
            <person name="Novohradska S."/>
            <person name="Ferling I."/>
            <person name="Riege K."/>
            <person name="Groth M."/>
            <person name="Westermann M."/>
            <person name="Marz M."/>
            <person name="Spaller T."/>
            <person name="Winckler T."/>
            <person name="Schaap P."/>
            <person name="Glockner G."/>
        </authorList>
    </citation>
    <scope>NUCLEOTIDE SEQUENCE [LARGE SCALE GENOMIC DNA]</scope>
    <source>
        <strain evidence="2 3">Jena</strain>
    </source>
</reference>
<dbReference type="InParanoid" id="A0A2P6MWJ3"/>
<proteinExistence type="predicted"/>
<accession>A0A2P6MWJ3</accession>
<sequence>MDSTDIDMSHIRSASPRNVSSHCSFSVQNPKPSNALTDTRERTDGSTCRAELTTHLRLLSQQLKYYSTTDIIRTLVLCLSYARSIRSVLKPRRAQRETIKTTGVCECAVSASQADTQRRLLRKYSPILG</sequence>
<gene>
    <name evidence="2" type="ORF">PROFUN_01769</name>
</gene>
<protein>
    <submittedName>
        <fullName evidence="2">Uncharacterized protein</fullName>
    </submittedName>
</protein>
<dbReference type="EMBL" id="MDYQ01000353">
    <property type="protein sequence ID" value="PRP76053.1"/>
    <property type="molecule type" value="Genomic_DNA"/>
</dbReference>
<name>A0A2P6MWJ3_9EUKA</name>
<keyword evidence="3" id="KW-1185">Reference proteome</keyword>
<evidence type="ECO:0000313" key="3">
    <source>
        <dbReference type="Proteomes" id="UP000241769"/>
    </source>
</evidence>
<comment type="caution">
    <text evidence="2">The sequence shown here is derived from an EMBL/GenBank/DDBJ whole genome shotgun (WGS) entry which is preliminary data.</text>
</comment>
<organism evidence="2 3">
    <name type="scientific">Planoprotostelium fungivorum</name>
    <dbReference type="NCBI Taxonomy" id="1890364"/>
    <lineage>
        <taxon>Eukaryota</taxon>
        <taxon>Amoebozoa</taxon>
        <taxon>Evosea</taxon>
        <taxon>Variosea</taxon>
        <taxon>Cavosteliida</taxon>
        <taxon>Cavosteliaceae</taxon>
        <taxon>Planoprotostelium</taxon>
    </lineage>
</organism>
<dbReference type="Proteomes" id="UP000241769">
    <property type="component" value="Unassembled WGS sequence"/>
</dbReference>
<dbReference type="AlphaFoldDB" id="A0A2P6MWJ3"/>
<evidence type="ECO:0000313" key="2">
    <source>
        <dbReference type="EMBL" id="PRP76053.1"/>
    </source>
</evidence>
<feature type="compositionally biased region" description="Polar residues" evidence="1">
    <location>
        <begin position="15"/>
        <end position="37"/>
    </location>
</feature>
<evidence type="ECO:0000256" key="1">
    <source>
        <dbReference type="SAM" id="MobiDB-lite"/>
    </source>
</evidence>
<feature type="region of interest" description="Disordered" evidence="1">
    <location>
        <begin position="1"/>
        <end position="46"/>
    </location>
</feature>